<dbReference type="GO" id="GO:0004888">
    <property type="term" value="F:transmembrane signaling receptor activity"/>
    <property type="evidence" value="ECO:0007669"/>
    <property type="project" value="InterPro"/>
</dbReference>
<evidence type="ECO:0000256" key="1">
    <source>
        <dbReference type="ARBA" id="ARBA00004141"/>
    </source>
</evidence>
<keyword evidence="11" id="KW-1185">Reference proteome</keyword>
<keyword evidence="3 5" id="KW-1133">Transmembrane helix</keyword>
<dbReference type="RefSeq" id="WP_074371282.1">
    <property type="nucleotide sequence ID" value="NZ_AP024908.1"/>
</dbReference>
<accession>A0A1N6LZP6</accession>
<feature type="signal peptide" evidence="6">
    <location>
        <begin position="1"/>
        <end position="23"/>
    </location>
</feature>
<dbReference type="Gene3D" id="1.20.58.390">
    <property type="entry name" value="Neurotransmitter-gated ion-channel transmembrane domain"/>
    <property type="match status" value="1"/>
</dbReference>
<evidence type="ECO:0000313" key="8">
    <source>
        <dbReference type="EMBL" id="QMV16851.1"/>
    </source>
</evidence>
<dbReference type="EMBL" id="FSSB01000002">
    <property type="protein sequence ID" value="SIO92645.1"/>
    <property type="molecule type" value="Genomic_DNA"/>
</dbReference>
<evidence type="ECO:0000313" key="11">
    <source>
        <dbReference type="Proteomes" id="UP000515264"/>
    </source>
</evidence>
<evidence type="ECO:0000313" key="10">
    <source>
        <dbReference type="Proteomes" id="UP000184774"/>
    </source>
</evidence>
<dbReference type="SUPFAM" id="SSF90112">
    <property type="entry name" value="Neurotransmitter-gated ion-channel transmembrane pore"/>
    <property type="match status" value="1"/>
</dbReference>
<dbReference type="InterPro" id="IPR006201">
    <property type="entry name" value="Neur_channel"/>
</dbReference>
<evidence type="ECO:0000259" key="7">
    <source>
        <dbReference type="Pfam" id="PF02931"/>
    </source>
</evidence>
<feature type="transmembrane region" description="Helical" evidence="5">
    <location>
        <begin position="277"/>
        <end position="295"/>
    </location>
</feature>
<organism evidence="9 10">
    <name type="scientific">Vibrio spartinae</name>
    <dbReference type="NCBI Taxonomy" id="1918945"/>
    <lineage>
        <taxon>Bacteria</taxon>
        <taxon>Pseudomonadati</taxon>
        <taxon>Pseudomonadota</taxon>
        <taxon>Gammaproteobacteria</taxon>
        <taxon>Vibrionales</taxon>
        <taxon>Vibrionaceae</taxon>
        <taxon>Vibrio</taxon>
    </lineage>
</organism>
<dbReference type="GO" id="GO:0005230">
    <property type="term" value="F:extracellular ligand-gated monoatomic ion channel activity"/>
    <property type="evidence" value="ECO:0007669"/>
    <property type="project" value="InterPro"/>
</dbReference>
<dbReference type="CDD" id="cd18988">
    <property type="entry name" value="LGIC_ECD_bact"/>
    <property type="match status" value="1"/>
</dbReference>
<dbReference type="PANTHER" id="PTHR18945">
    <property type="entry name" value="NEUROTRANSMITTER GATED ION CHANNEL"/>
    <property type="match status" value="1"/>
</dbReference>
<dbReference type="SUPFAM" id="SSF63712">
    <property type="entry name" value="Nicotinic receptor ligand binding domain-like"/>
    <property type="match status" value="1"/>
</dbReference>
<feature type="transmembrane region" description="Helical" evidence="5">
    <location>
        <begin position="216"/>
        <end position="237"/>
    </location>
</feature>
<protein>
    <submittedName>
        <fullName evidence="9">Cys-loop ligand-gated ion channel</fullName>
    </submittedName>
</protein>
<feature type="domain" description="Neurotransmitter-gated ion-channel ligand-binding" evidence="7">
    <location>
        <begin position="25"/>
        <end position="181"/>
    </location>
</feature>
<dbReference type="InterPro" id="IPR036734">
    <property type="entry name" value="Neur_chan_lig-bd_sf"/>
</dbReference>
<keyword evidence="4 5" id="KW-0472">Membrane</keyword>
<comment type="subcellular location">
    <subcellularLocation>
        <location evidence="1">Membrane</location>
        <topology evidence="1">Multi-pass membrane protein</topology>
    </subcellularLocation>
</comment>
<dbReference type="OrthoDB" id="1326189at2"/>
<dbReference type="AlphaFoldDB" id="A0A1N6LZP6"/>
<dbReference type="GO" id="GO:0016020">
    <property type="term" value="C:membrane"/>
    <property type="evidence" value="ECO:0007669"/>
    <property type="project" value="UniProtKB-SubCell"/>
</dbReference>
<keyword evidence="6" id="KW-0732">Signal</keyword>
<evidence type="ECO:0000256" key="4">
    <source>
        <dbReference type="ARBA" id="ARBA00023136"/>
    </source>
</evidence>
<reference evidence="8" key="2">
    <citation type="submission" date="2019-11" db="EMBL/GenBank/DDBJ databases">
        <authorList>
            <person name="January G."/>
            <person name="Bunk B."/>
        </authorList>
    </citation>
    <scope>NUCLEOTIDE SEQUENCE</scope>
    <source>
        <strain evidence="8">3.6</strain>
    </source>
</reference>
<name>A0A1N6LZP6_9VIBR</name>
<dbReference type="Proteomes" id="UP000515264">
    <property type="component" value="Chromosome 2"/>
</dbReference>
<feature type="transmembrane region" description="Helical" evidence="5">
    <location>
        <begin position="315"/>
        <end position="333"/>
    </location>
</feature>
<evidence type="ECO:0000256" key="2">
    <source>
        <dbReference type="ARBA" id="ARBA00022692"/>
    </source>
</evidence>
<sequence>MIKKEILSAIASLVWFCSPALYAQYVVDTSVSINKIYGVNTVDQTYKVDGYLVTSWDEPDPTYRPASGERVYENHHADQLMNDGLWVPAFEFINIIGQRQTANRRVVISADGRVTYNERFQGLFTTTMDFRQFPFDYQTFVLMMEPFSYEQKQLVFGTARINIEALENQALSEWQMQGKPQARVSRSDYAHLQSGILSHFSRLTISIQALRKPDYYLWRFILPLSLILVASWAVFWIEGFSERLMTSFTMMLTVVAYTFYTSSLLPRLPYTTLIERMVIMGYVSIFAAIIVIVFVKIRDEKGRPVEYVIPRCRVIFPALFLIAMSVLIGVNGGL</sequence>
<evidence type="ECO:0000256" key="6">
    <source>
        <dbReference type="SAM" id="SignalP"/>
    </source>
</evidence>
<evidence type="ECO:0000313" key="9">
    <source>
        <dbReference type="EMBL" id="SIO92645.1"/>
    </source>
</evidence>
<dbReference type="InterPro" id="IPR006202">
    <property type="entry name" value="Neur_chan_lig-bd"/>
</dbReference>
<feature type="transmembrane region" description="Helical" evidence="5">
    <location>
        <begin position="244"/>
        <end position="265"/>
    </location>
</feature>
<dbReference type="InterPro" id="IPR038050">
    <property type="entry name" value="Neuro_actylchol_rec"/>
</dbReference>
<reference evidence="8 11" key="3">
    <citation type="journal article" date="2020" name="J. Nat. Prod.">
        <title>Genomics-Metabolomics Profiling Disclosed Marine Vibrio spartinae 3.6 as a Producer of a New Branched Side Chain Prodigiosin.</title>
        <authorList>
            <person name="Vitale G.A."/>
            <person name="Sciarretta M."/>
            <person name="Palma Esposito F."/>
            <person name="January G.G."/>
            <person name="Giaccio M."/>
            <person name="Bunk B."/>
            <person name="Sproer C."/>
            <person name="Bajerski F."/>
            <person name="Power D."/>
            <person name="Festa C."/>
            <person name="Monti M.C."/>
            <person name="D'Auria M.V."/>
            <person name="de Pascale D."/>
        </authorList>
    </citation>
    <scope>NUCLEOTIDE SEQUENCE [LARGE SCALE GENOMIC DNA]</scope>
    <source>
        <strain evidence="8 11">3.6</strain>
    </source>
</reference>
<dbReference type="Pfam" id="PF02931">
    <property type="entry name" value="Neur_chan_LBD"/>
    <property type="match status" value="1"/>
</dbReference>
<dbReference type="Gene3D" id="2.70.170.10">
    <property type="entry name" value="Neurotransmitter-gated ion-channel ligand-binding domain"/>
    <property type="match status" value="1"/>
</dbReference>
<proteinExistence type="predicted"/>
<keyword evidence="2 5" id="KW-0812">Transmembrane</keyword>
<reference evidence="9 10" key="1">
    <citation type="submission" date="2016-12" db="EMBL/GenBank/DDBJ databases">
        <authorList>
            <person name="Song W.-J."/>
            <person name="Kurnit D.M."/>
        </authorList>
    </citation>
    <scope>NUCLEOTIDE SEQUENCE [LARGE SCALE GENOMIC DNA]</scope>
    <source>
        <strain evidence="9 10">CECT 9026</strain>
    </source>
</reference>
<evidence type="ECO:0000256" key="5">
    <source>
        <dbReference type="SAM" id="Phobius"/>
    </source>
</evidence>
<dbReference type="Proteomes" id="UP000184774">
    <property type="component" value="Unassembled WGS sequence"/>
</dbReference>
<dbReference type="EMBL" id="CP046269">
    <property type="protein sequence ID" value="QMV16851.1"/>
    <property type="molecule type" value="Genomic_DNA"/>
</dbReference>
<gene>
    <name evidence="9" type="ORF">VSP9026_00262</name>
    <name evidence="8" type="ORF">Vspart_04268</name>
</gene>
<feature type="chain" id="PRO_5044562906" evidence="6">
    <location>
        <begin position="24"/>
        <end position="334"/>
    </location>
</feature>
<dbReference type="InterPro" id="IPR036719">
    <property type="entry name" value="Neuro-gated_channel_TM_sf"/>
</dbReference>
<evidence type="ECO:0000256" key="3">
    <source>
        <dbReference type="ARBA" id="ARBA00022989"/>
    </source>
</evidence>